<dbReference type="InterPro" id="IPR010730">
    <property type="entry name" value="HET"/>
</dbReference>
<name>A0A8J2IEB9_9PLEO</name>
<proteinExistence type="predicted"/>
<dbReference type="GeneID" id="67021654"/>
<dbReference type="Pfam" id="PF06985">
    <property type="entry name" value="HET"/>
    <property type="match status" value="1"/>
</dbReference>
<gene>
    <name evidence="2" type="ORF">ALTATR162_LOCUS9433</name>
</gene>
<dbReference type="PANTHER" id="PTHR33112:SF9">
    <property type="entry name" value="HETEROKARYON INCOMPATIBILITY DOMAIN-CONTAINING PROTEIN"/>
    <property type="match status" value="1"/>
</dbReference>
<keyword evidence="3" id="KW-1185">Reference proteome</keyword>
<reference evidence="2" key="1">
    <citation type="submission" date="2021-05" db="EMBL/GenBank/DDBJ databases">
        <authorList>
            <person name="Stam R."/>
        </authorList>
    </citation>
    <scope>NUCLEOTIDE SEQUENCE</scope>
    <source>
        <strain evidence="2">CS162</strain>
    </source>
</reference>
<sequence length="567" mass="65474">MQNERFDYLVLSYMWGTNHTQQLRLLRSNLNSFQKEVPRAEFEASDVYKEAIRVTLALGYQYIWIDSLTIIQDSPEDWAYEARRMAIVYGNATANLAFLFPPHSPKKPRQRDDPRVWNPCILRAPSSQDPGVYIEHTKSSLRREYSPKEKAQDWLVQRDWPLFNRAWTFQEYLLAPRTLLLGHKNLMWQCSEGFYDELLGPIASTHLNTPQDPKRGKDRGKSRYFPDSIQEMSAYGRRGALSEPAVLSFMIDWQNLVDEYRSRKLSFGKDRIMAFAGIARAFSNLGQLTYLAGLWKEVLPVAMLWYVDKKMPPLVRRENSLPNGELPTSTWTAEITEPVIQTTLPSWSWFSVPIYRFYQLYFLFADDELFVKCKSNSDPRLVCWKDIFWAEVKSFKFTGHSQDRVPEASLFDFGGLSVTIATLVLPVKADWPADMAAQMRRLQCTRALQGGTAGSSGHSWSWEPVLEYYPDDPAGRVSPPRNAIYALMAEFQVVRTAGRKTIQRRLAGLMLVPGCKEGTWRRVGVWKLRINVLDVHVNGENIAEVAKRWRDMDVVSSKWQHVLITMT</sequence>
<dbReference type="PANTHER" id="PTHR33112">
    <property type="entry name" value="DOMAIN PROTEIN, PUTATIVE-RELATED"/>
    <property type="match status" value="1"/>
</dbReference>
<protein>
    <recommendedName>
        <fullName evidence="1">Heterokaryon incompatibility domain-containing protein</fullName>
    </recommendedName>
</protein>
<evidence type="ECO:0000313" key="3">
    <source>
        <dbReference type="Proteomes" id="UP000676310"/>
    </source>
</evidence>
<dbReference type="RefSeq" id="XP_043173002.1">
    <property type="nucleotide sequence ID" value="XM_043317067.1"/>
</dbReference>
<comment type="caution">
    <text evidence="2">The sequence shown here is derived from an EMBL/GenBank/DDBJ whole genome shotgun (WGS) entry which is preliminary data.</text>
</comment>
<organism evidence="2 3">
    <name type="scientific">Alternaria atra</name>
    <dbReference type="NCBI Taxonomy" id="119953"/>
    <lineage>
        <taxon>Eukaryota</taxon>
        <taxon>Fungi</taxon>
        <taxon>Dikarya</taxon>
        <taxon>Ascomycota</taxon>
        <taxon>Pezizomycotina</taxon>
        <taxon>Dothideomycetes</taxon>
        <taxon>Pleosporomycetidae</taxon>
        <taxon>Pleosporales</taxon>
        <taxon>Pleosporineae</taxon>
        <taxon>Pleosporaceae</taxon>
        <taxon>Alternaria</taxon>
        <taxon>Alternaria sect. Ulocladioides</taxon>
    </lineage>
</organism>
<evidence type="ECO:0000313" key="2">
    <source>
        <dbReference type="EMBL" id="CAG5180807.1"/>
    </source>
</evidence>
<dbReference type="EMBL" id="CAJRGZ010000025">
    <property type="protein sequence ID" value="CAG5180807.1"/>
    <property type="molecule type" value="Genomic_DNA"/>
</dbReference>
<dbReference type="AlphaFoldDB" id="A0A8J2IEB9"/>
<accession>A0A8J2IEB9</accession>
<dbReference type="Proteomes" id="UP000676310">
    <property type="component" value="Unassembled WGS sequence"/>
</dbReference>
<dbReference type="OrthoDB" id="5362512at2759"/>
<feature type="domain" description="Heterokaryon incompatibility" evidence="1">
    <location>
        <begin position="8"/>
        <end position="171"/>
    </location>
</feature>
<evidence type="ECO:0000259" key="1">
    <source>
        <dbReference type="Pfam" id="PF06985"/>
    </source>
</evidence>